<dbReference type="InterPro" id="IPR015590">
    <property type="entry name" value="Aldehyde_DH_dom"/>
</dbReference>
<dbReference type="STRING" id="1798228.SAMN05216574_106168"/>
<dbReference type="PANTHER" id="PTHR11699">
    <property type="entry name" value="ALDEHYDE DEHYDROGENASE-RELATED"/>
    <property type="match status" value="1"/>
</dbReference>
<evidence type="ECO:0000256" key="4">
    <source>
        <dbReference type="RuleBase" id="RU003345"/>
    </source>
</evidence>
<evidence type="ECO:0000259" key="5">
    <source>
        <dbReference type="Pfam" id="PF00171"/>
    </source>
</evidence>
<evidence type="ECO:0000256" key="1">
    <source>
        <dbReference type="ARBA" id="ARBA00009986"/>
    </source>
</evidence>
<dbReference type="InterPro" id="IPR016162">
    <property type="entry name" value="Ald_DH_N"/>
</dbReference>
<dbReference type="InterPro" id="IPR016163">
    <property type="entry name" value="Ald_DH_C"/>
</dbReference>
<dbReference type="EMBL" id="FOND01000006">
    <property type="protein sequence ID" value="SFE85339.1"/>
    <property type="molecule type" value="Genomic_DNA"/>
</dbReference>
<dbReference type="FunFam" id="3.40.309.10:FF:000012">
    <property type="entry name" value="Betaine aldehyde dehydrogenase"/>
    <property type="match status" value="1"/>
</dbReference>
<comment type="similarity">
    <text evidence="1 4">Belongs to the aldehyde dehydrogenase family.</text>
</comment>
<dbReference type="FunFam" id="3.40.605.10:FF:000007">
    <property type="entry name" value="NAD/NADP-dependent betaine aldehyde dehydrogenase"/>
    <property type="match status" value="1"/>
</dbReference>
<keyword evidence="7" id="KW-1185">Reference proteome</keyword>
<dbReference type="Proteomes" id="UP000198589">
    <property type="component" value="Unassembled WGS sequence"/>
</dbReference>
<keyword evidence="2 4" id="KW-0560">Oxidoreductase</keyword>
<evidence type="ECO:0000256" key="3">
    <source>
        <dbReference type="PROSITE-ProRule" id="PRU10007"/>
    </source>
</evidence>
<dbReference type="OrthoDB" id="6882680at2"/>
<dbReference type="RefSeq" id="WP_092196879.1">
    <property type="nucleotide sequence ID" value="NZ_FOND01000006.1"/>
</dbReference>
<evidence type="ECO:0000313" key="6">
    <source>
        <dbReference type="EMBL" id="SFE85339.1"/>
    </source>
</evidence>
<dbReference type="AlphaFoldDB" id="A0A1I2DYA6"/>
<feature type="active site" evidence="3">
    <location>
        <position position="259"/>
    </location>
</feature>
<protein>
    <submittedName>
        <fullName evidence="6">Acyl-CoA reductase</fullName>
    </submittedName>
</protein>
<reference evidence="7" key="1">
    <citation type="submission" date="2016-10" db="EMBL/GenBank/DDBJ databases">
        <authorList>
            <person name="Varghese N."/>
            <person name="Submissions S."/>
        </authorList>
    </citation>
    <scope>NUCLEOTIDE SEQUENCE [LARGE SCALE GENOMIC DNA]</scope>
    <source>
        <strain evidence="7">DSM 46838</strain>
    </source>
</reference>
<name>A0A1I2DYA6_9ACTN</name>
<dbReference type="SUPFAM" id="SSF53720">
    <property type="entry name" value="ALDH-like"/>
    <property type="match status" value="1"/>
</dbReference>
<proteinExistence type="inferred from homology"/>
<organism evidence="6 7">
    <name type="scientific">Blastococcus tunisiensis</name>
    <dbReference type="NCBI Taxonomy" id="1798228"/>
    <lineage>
        <taxon>Bacteria</taxon>
        <taxon>Bacillati</taxon>
        <taxon>Actinomycetota</taxon>
        <taxon>Actinomycetes</taxon>
        <taxon>Geodermatophilales</taxon>
        <taxon>Geodermatophilaceae</taxon>
        <taxon>Blastococcus</taxon>
    </lineage>
</organism>
<evidence type="ECO:0000313" key="7">
    <source>
        <dbReference type="Proteomes" id="UP000198589"/>
    </source>
</evidence>
<dbReference type="GO" id="GO:0016620">
    <property type="term" value="F:oxidoreductase activity, acting on the aldehyde or oxo group of donors, NAD or NADP as acceptor"/>
    <property type="evidence" value="ECO:0007669"/>
    <property type="project" value="InterPro"/>
</dbReference>
<dbReference type="Gene3D" id="3.40.605.10">
    <property type="entry name" value="Aldehyde Dehydrogenase, Chain A, domain 1"/>
    <property type="match status" value="1"/>
</dbReference>
<accession>A0A1I2DYA6</accession>
<feature type="domain" description="Aldehyde dehydrogenase" evidence="5">
    <location>
        <begin position="21"/>
        <end position="483"/>
    </location>
</feature>
<dbReference type="Pfam" id="PF00171">
    <property type="entry name" value="Aldedh"/>
    <property type="match status" value="1"/>
</dbReference>
<gene>
    <name evidence="6" type="ORF">SAMN05216574_106168</name>
</gene>
<evidence type="ECO:0000256" key="2">
    <source>
        <dbReference type="ARBA" id="ARBA00023002"/>
    </source>
</evidence>
<dbReference type="PROSITE" id="PS00687">
    <property type="entry name" value="ALDEHYDE_DEHYDR_GLU"/>
    <property type="match status" value="1"/>
</dbReference>
<dbReference type="InterPro" id="IPR029510">
    <property type="entry name" value="Ald_DH_CS_GLU"/>
</dbReference>
<dbReference type="Gene3D" id="3.40.309.10">
    <property type="entry name" value="Aldehyde Dehydrogenase, Chain A, domain 2"/>
    <property type="match status" value="1"/>
</dbReference>
<sequence length="488" mass="50831">MTQPITRPTLDPGRLLIGGEWVESTGGGRMDVVDPSTGQVATTVADATIEDVDRAVAAARTAYDTGEWARTSPRDRARVLHRVADLIREHAAELTAVESVDVGKPVSLCAAVDVNTAAETYEYYSALAQSIDGSVRPVGIPSHAYTRREALGVVAVVTPFNFPLILSSAKIAPALAAGNTVVHKPAPDTPLSALLMARILTEAGVPAGTVNVLTGASPEMAQALVAHPDVDKVTFTGSTAVGRSVAESAGRNLTPLTLELGGNAPQIVFDDADLEKAVGAAIKGFVFNTGQFCMGAPRLLVARPLHDTLVGILTDAVPGVPVGDPFDPGTVIGPMAAERHLQNVERYVAIAREDGGKVVAGGKRRESAGGFFYEPTVITGLPNESRAVQEEIFGPVVTVQAFDTEEEAVALANSTPYGLAAGLHTTNLARAHRVAAALKAGIVWINDWAMLDPALPFGGVGDSGYGRENGPEGLEAYTRSKSVIISLA</sequence>
<dbReference type="InterPro" id="IPR016161">
    <property type="entry name" value="Ald_DH/histidinol_DH"/>
</dbReference>